<dbReference type="EMBL" id="NHOQ01001904">
    <property type="protein sequence ID" value="PWA21453.1"/>
    <property type="molecule type" value="Genomic_DNA"/>
</dbReference>
<organism evidence="8 9">
    <name type="scientific">Gambusia affinis</name>
    <name type="common">Western mosquitofish</name>
    <name type="synonym">Heterandria affinis</name>
    <dbReference type="NCBI Taxonomy" id="33528"/>
    <lineage>
        <taxon>Eukaryota</taxon>
        <taxon>Metazoa</taxon>
        <taxon>Chordata</taxon>
        <taxon>Craniata</taxon>
        <taxon>Vertebrata</taxon>
        <taxon>Euteleostomi</taxon>
        <taxon>Actinopterygii</taxon>
        <taxon>Neopterygii</taxon>
        <taxon>Teleostei</taxon>
        <taxon>Neoteleostei</taxon>
        <taxon>Acanthomorphata</taxon>
        <taxon>Ovalentaria</taxon>
        <taxon>Atherinomorphae</taxon>
        <taxon>Cyprinodontiformes</taxon>
        <taxon>Poeciliidae</taxon>
        <taxon>Poeciliinae</taxon>
        <taxon>Gambusia</taxon>
    </lineage>
</organism>
<evidence type="ECO:0000256" key="7">
    <source>
        <dbReference type="SAM" id="MobiDB-lite"/>
    </source>
</evidence>
<keyword evidence="5" id="KW-0804">Transcription</keyword>
<comment type="caution">
    <text evidence="8">The sequence shown here is derived from an EMBL/GenBank/DDBJ whole genome shotgun (WGS) entry which is preliminary data.</text>
</comment>
<feature type="region of interest" description="Disordered" evidence="7">
    <location>
        <begin position="69"/>
        <end position="127"/>
    </location>
</feature>
<evidence type="ECO:0000256" key="2">
    <source>
        <dbReference type="ARBA" id="ARBA00005560"/>
    </source>
</evidence>
<keyword evidence="3" id="KW-0805">Transcription regulation</keyword>
<dbReference type="AlphaFoldDB" id="A0A315VQ89"/>
<dbReference type="Pfam" id="PF00352">
    <property type="entry name" value="TBP"/>
    <property type="match status" value="2"/>
</dbReference>
<evidence type="ECO:0000256" key="4">
    <source>
        <dbReference type="ARBA" id="ARBA00023125"/>
    </source>
</evidence>
<keyword evidence="4" id="KW-0238">DNA-binding</keyword>
<dbReference type="STRING" id="33528.ENSGAFP00000022944"/>
<dbReference type="PRINTS" id="PR00686">
    <property type="entry name" value="TIFACTORIID"/>
</dbReference>
<evidence type="ECO:0000256" key="6">
    <source>
        <dbReference type="ARBA" id="ARBA00023242"/>
    </source>
</evidence>
<evidence type="ECO:0000256" key="5">
    <source>
        <dbReference type="ARBA" id="ARBA00023163"/>
    </source>
</evidence>
<feature type="non-terminal residue" evidence="8">
    <location>
        <position position="360"/>
    </location>
</feature>
<dbReference type="GO" id="GO:0006352">
    <property type="term" value="P:DNA-templated transcription initiation"/>
    <property type="evidence" value="ECO:0007669"/>
    <property type="project" value="InterPro"/>
</dbReference>
<evidence type="ECO:0000313" key="8">
    <source>
        <dbReference type="EMBL" id="PWA21453.1"/>
    </source>
</evidence>
<protein>
    <recommendedName>
        <fullName evidence="10">TATA box-binding protein-like 1</fullName>
    </recommendedName>
</protein>
<dbReference type="Gene3D" id="3.30.310.10">
    <property type="entry name" value="TATA-Binding Protein"/>
    <property type="match status" value="2"/>
</dbReference>
<feature type="compositionally biased region" description="Basic and acidic residues" evidence="7">
    <location>
        <begin position="116"/>
        <end position="127"/>
    </location>
</feature>
<dbReference type="SUPFAM" id="SSF55945">
    <property type="entry name" value="TATA-box binding protein-like"/>
    <property type="match status" value="2"/>
</dbReference>
<dbReference type="InterPro" id="IPR012295">
    <property type="entry name" value="TBP_dom_sf"/>
</dbReference>
<dbReference type="InterPro" id="IPR000814">
    <property type="entry name" value="TBP"/>
</dbReference>
<name>A0A315VQ89_GAMAF</name>
<accession>A0A315VQ89</accession>
<keyword evidence="6" id="KW-0539">Nucleus</keyword>
<dbReference type="GO" id="GO:0005634">
    <property type="term" value="C:nucleus"/>
    <property type="evidence" value="ECO:0007669"/>
    <property type="project" value="UniProtKB-SubCell"/>
</dbReference>
<feature type="non-terminal residue" evidence="8">
    <location>
        <position position="1"/>
    </location>
</feature>
<keyword evidence="9" id="KW-1185">Reference proteome</keyword>
<gene>
    <name evidence="8" type="ORF">CCH79_00003439</name>
</gene>
<dbReference type="Proteomes" id="UP000250572">
    <property type="component" value="Unassembled WGS sequence"/>
</dbReference>
<evidence type="ECO:0008006" key="10">
    <source>
        <dbReference type="Google" id="ProtNLM"/>
    </source>
</evidence>
<sequence length="360" mass="40345">NKVSSSASSFFRCPPQSRNICSGRSPAWKHVFVPARLKHPKNTDGWAGEEQRELTFHCASPTSGGCEPRCRSASHPAPIGRPDVRKEGLRFPSVPLFQGGGRKEGRKDQKTKKGGTKIEEREDKSTGIDVDTKQEEIKDVIKELMICLEQNNTAEHNNMTLDVLPSNSTLSVPPSVPEKPLDLTFKPQIHNVLSTARLGCKLDLDFIARNKWNCEYNPKTFPAITIRIRKPRSTARLFRNGTLVCAGAKSIDESHRAARKFARIVQKLNFPVRLLNFQIKNILSCGKFFPVHLADVRQAYYKECSYHPELFPSLFFRGVPGITATISPNGYVILNGPRSTEEIHKASEAISLILSPFRKQ</sequence>
<comment type="similarity">
    <text evidence="2">Belongs to the TBP family.</text>
</comment>
<dbReference type="FunFam" id="3.30.310.10:FF:000005">
    <property type="entry name" value="TATA box-binding protein-like 1"/>
    <property type="match status" value="1"/>
</dbReference>
<reference evidence="8 9" key="1">
    <citation type="journal article" date="2018" name="G3 (Bethesda)">
        <title>A High-Quality Reference Genome for the Invasive Mosquitofish Gambusia affinis Using a Chicago Library.</title>
        <authorList>
            <person name="Hoffberg S.L."/>
            <person name="Troendle N.J."/>
            <person name="Glenn T.C."/>
            <person name="Mahmud O."/>
            <person name="Louha S."/>
            <person name="Chalopin D."/>
            <person name="Bennetzen J.L."/>
            <person name="Mauricio R."/>
        </authorList>
    </citation>
    <scope>NUCLEOTIDE SEQUENCE [LARGE SCALE GENOMIC DNA]</scope>
    <source>
        <strain evidence="8">NE01/NJP1002.9</strain>
        <tissue evidence="8">Muscle</tissue>
    </source>
</reference>
<proteinExistence type="inferred from homology"/>
<dbReference type="PANTHER" id="PTHR10126">
    <property type="entry name" value="TATA-BOX BINDING PROTEIN"/>
    <property type="match status" value="1"/>
</dbReference>
<comment type="subcellular location">
    <subcellularLocation>
        <location evidence="1">Nucleus</location>
    </subcellularLocation>
</comment>
<evidence type="ECO:0000313" key="9">
    <source>
        <dbReference type="Proteomes" id="UP000250572"/>
    </source>
</evidence>
<evidence type="ECO:0000256" key="3">
    <source>
        <dbReference type="ARBA" id="ARBA00023015"/>
    </source>
</evidence>
<evidence type="ECO:0000256" key="1">
    <source>
        <dbReference type="ARBA" id="ARBA00004123"/>
    </source>
</evidence>
<dbReference type="GO" id="GO:0003677">
    <property type="term" value="F:DNA binding"/>
    <property type="evidence" value="ECO:0007669"/>
    <property type="project" value="UniProtKB-KW"/>
</dbReference>